<feature type="domain" description="Fumarate lyase N-terminal" evidence="3">
    <location>
        <begin position="13"/>
        <end position="223"/>
    </location>
</feature>
<proteinExistence type="predicted"/>
<dbReference type="PRINTS" id="PR00149">
    <property type="entry name" value="FUMRATELYASE"/>
</dbReference>
<evidence type="ECO:0000313" key="4">
    <source>
        <dbReference type="EMBL" id="GAA4640621.1"/>
    </source>
</evidence>
<evidence type="ECO:0000256" key="1">
    <source>
        <dbReference type="ARBA" id="ARBA00023239"/>
    </source>
</evidence>
<dbReference type="Gene3D" id="1.20.200.10">
    <property type="entry name" value="Fumarase/aspartase (Central domain)"/>
    <property type="match status" value="1"/>
</dbReference>
<dbReference type="InterPro" id="IPR008948">
    <property type="entry name" value="L-Aspartase-like"/>
</dbReference>
<evidence type="ECO:0000259" key="3">
    <source>
        <dbReference type="Pfam" id="PF00206"/>
    </source>
</evidence>
<feature type="region of interest" description="Disordered" evidence="2">
    <location>
        <begin position="230"/>
        <end position="262"/>
    </location>
</feature>
<protein>
    <recommendedName>
        <fullName evidence="3">Fumarate lyase N-terminal domain-containing protein</fullName>
    </recommendedName>
</protein>
<accession>A0ABP8UUR9</accession>
<dbReference type="InterPro" id="IPR024083">
    <property type="entry name" value="Fumarase/histidase_N"/>
</dbReference>
<comment type="caution">
    <text evidence="4">The sequence shown here is derived from an EMBL/GenBank/DDBJ whole genome shotgun (WGS) entry which is preliminary data.</text>
</comment>
<dbReference type="SUPFAM" id="SSF48557">
    <property type="entry name" value="L-aspartase-like"/>
    <property type="match status" value="1"/>
</dbReference>
<sequence>MVGLFRVERDHLGELHVPAHAYYGVHTARAMTNFAVTGEPIAAWPELVSALAAVKAAAAQANHALGVLPGAKADAIVAACTEIRNGLLHEHFVVDLIQGGAGTSTNMNANEVICNRALELLGYPRGEYRFLDPIEDVNRSQSTNDVYPTAVRLAAFASTTALLQSVAELRHRLAEKAAAFAGVVKLGRTQLQDAVPMSLGQELRGYASSIEDTERRLQAAAAGLLEIGPRARGRRRGERRRGALGGTIPAGAGPTPPCPAGT</sequence>
<gene>
    <name evidence="4" type="ORF">GCM10023196_106900</name>
</gene>
<keyword evidence="5" id="KW-1185">Reference proteome</keyword>
<keyword evidence="1" id="KW-0456">Lyase</keyword>
<name>A0ABP8UUR9_9ACTN</name>
<dbReference type="Pfam" id="PF00206">
    <property type="entry name" value="Lyase_1"/>
    <property type="match status" value="1"/>
</dbReference>
<dbReference type="InterPro" id="IPR022761">
    <property type="entry name" value="Fumarate_lyase_N"/>
</dbReference>
<dbReference type="Proteomes" id="UP001501442">
    <property type="component" value="Unassembled WGS sequence"/>
</dbReference>
<dbReference type="InterPro" id="IPR051546">
    <property type="entry name" value="Aspartate_Ammonia-Lyase"/>
</dbReference>
<dbReference type="Gene3D" id="1.10.275.10">
    <property type="entry name" value="Fumarase/aspartase (N-terminal domain)"/>
    <property type="match status" value="1"/>
</dbReference>
<organism evidence="4 5">
    <name type="scientific">Actinoallomurus vinaceus</name>
    <dbReference type="NCBI Taxonomy" id="1080074"/>
    <lineage>
        <taxon>Bacteria</taxon>
        <taxon>Bacillati</taxon>
        <taxon>Actinomycetota</taxon>
        <taxon>Actinomycetes</taxon>
        <taxon>Streptosporangiales</taxon>
        <taxon>Thermomonosporaceae</taxon>
        <taxon>Actinoallomurus</taxon>
    </lineage>
</organism>
<dbReference type="EMBL" id="BAABHK010000034">
    <property type="protein sequence ID" value="GAA4640621.1"/>
    <property type="molecule type" value="Genomic_DNA"/>
</dbReference>
<dbReference type="RefSeq" id="WP_345444453.1">
    <property type="nucleotide sequence ID" value="NZ_BAABHK010000034.1"/>
</dbReference>
<dbReference type="InterPro" id="IPR000362">
    <property type="entry name" value="Fumarate_lyase_fam"/>
</dbReference>
<reference evidence="5" key="1">
    <citation type="journal article" date="2019" name="Int. J. Syst. Evol. Microbiol.">
        <title>The Global Catalogue of Microorganisms (GCM) 10K type strain sequencing project: providing services to taxonomists for standard genome sequencing and annotation.</title>
        <authorList>
            <consortium name="The Broad Institute Genomics Platform"/>
            <consortium name="The Broad Institute Genome Sequencing Center for Infectious Disease"/>
            <person name="Wu L."/>
            <person name="Ma J."/>
        </authorList>
    </citation>
    <scope>NUCLEOTIDE SEQUENCE [LARGE SCALE GENOMIC DNA]</scope>
    <source>
        <strain evidence="5">JCM 17939</strain>
    </source>
</reference>
<evidence type="ECO:0000313" key="5">
    <source>
        <dbReference type="Proteomes" id="UP001501442"/>
    </source>
</evidence>
<dbReference type="PANTHER" id="PTHR42696:SF2">
    <property type="entry name" value="ASPARTATE AMMONIA-LYASE"/>
    <property type="match status" value="1"/>
</dbReference>
<dbReference type="PANTHER" id="PTHR42696">
    <property type="entry name" value="ASPARTATE AMMONIA-LYASE"/>
    <property type="match status" value="1"/>
</dbReference>
<evidence type="ECO:0000256" key="2">
    <source>
        <dbReference type="SAM" id="MobiDB-lite"/>
    </source>
</evidence>